<dbReference type="AlphaFoldDB" id="A0A4Z1PWB0"/>
<feature type="transmembrane region" description="Helical" evidence="1">
    <location>
        <begin position="455"/>
        <end position="480"/>
    </location>
</feature>
<proteinExistence type="predicted"/>
<evidence type="ECO:0000256" key="2">
    <source>
        <dbReference type="SAM" id="SignalP"/>
    </source>
</evidence>
<feature type="chain" id="PRO_5021446971" evidence="2">
    <location>
        <begin position="20"/>
        <end position="567"/>
    </location>
</feature>
<keyword evidence="1" id="KW-0472">Membrane</keyword>
<accession>A0A4Z1PWB0</accession>
<reference evidence="3 4" key="1">
    <citation type="submission" date="2019-04" db="EMBL/GenBank/DDBJ databases">
        <title>High contiguity whole genome sequence and gene annotation resource for two Venturia nashicola isolates.</title>
        <authorList>
            <person name="Prokchorchik M."/>
            <person name="Won K."/>
            <person name="Lee Y."/>
            <person name="Choi E.D."/>
            <person name="Segonzac C."/>
            <person name="Sohn K.H."/>
        </authorList>
    </citation>
    <scope>NUCLEOTIDE SEQUENCE [LARGE SCALE GENOMIC DNA]</scope>
    <source>
        <strain evidence="3 4">PRI2</strain>
    </source>
</reference>
<evidence type="ECO:0000313" key="3">
    <source>
        <dbReference type="EMBL" id="TID27482.1"/>
    </source>
</evidence>
<dbReference type="Proteomes" id="UP000298493">
    <property type="component" value="Unassembled WGS sequence"/>
</dbReference>
<name>A0A4Z1PWB0_9PEZI</name>
<evidence type="ECO:0000256" key="1">
    <source>
        <dbReference type="SAM" id="Phobius"/>
    </source>
</evidence>
<gene>
    <name evidence="3" type="ORF">E6O75_ATG00249</name>
</gene>
<comment type="caution">
    <text evidence="3">The sequence shown here is derived from an EMBL/GenBank/DDBJ whole genome shotgun (WGS) entry which is preliminary data.</text>
</comment>
<keyword evidence="2" id="KW-0732">Signal</keyword>
<keyword evidence="1" id="KW-1133">Transmembrane helix</keyword>
<dbReference type="EMBL" id="SNSC02000001">
    <property type="protein sequence ID" value="TID27482.1"/>
    <property type="molecule type" value="Genomic_DNA"/>
</dbReference>
<feature type="transmembrane region" description="Helical" evidence="1">
    <location>
        <begin position="492"/>
        <end position="512"/>
    </location>
</feature>
<feature type="signal peptide" evidence="2">
    <location>
        <begin position="1"/>
        <end position="19"/>
    </location>
</feature>
<keyword evidence="4" id="KW-1185">Reference proteome</keyword>
<feature type="transmembrane region" description="Helical" evidence="1">
    <location>
        <begin position="532"/>
        <end position="553"/>
    </location>
</feature>
<evidence type="ECO:0000313" key="4">
    <source>
        <dbReference type="Proteomes" id="UP000298493"/>
    </source>
</evidence>
<organism evidence="3 4">
    <name type="scientific">Venturia nashicola</name>
    <dbReference type="NCBI Taxonomy" id="86259"/>
    <lineage>
        <taxon>Eukaryota</taxon>
        <taxon>Fungi</taxon>
        <taxon>Dikarya</taxon>
        <taxon>Ascomycota</taxon>
        <taxon>Pezizomycotina</taxon>
        <taxon>Dothideomycetes</taxon>
        <taxon>Pleosporomycetidae</taxon>
        <taxon>Venturiales</taxon>
        <taxon>Venturiaceae</taxon>
        <taxon>Venturia</taxon>
    </lineage>
</organism>
<sequence>MNSLLTTFFLLQYLPSISGNPVPEQIFNVTIPSHLNATNHDSPDIFCVVPNPWFSIMLFYLGNYAAHASTLITYPGEDPIYIGAAILYALFFPTTGVVRGLNAIFRHARVCWRWKSAFIESSELRVAARAGALCMVVRTDKWRPHRDQAWQPTPDSSNCRVIEGYWCKELPGLWPYFDTSLERPESYHAELGSQSVWRTLRESMTRMERKIHGTVVLPGNGHGRNQYCNSECPPDCGYYALAYVPRDAQVEPFHKGLGTREHIPTSLSASYSFVKATIAIIQVLYASATVYKATRGPQINQYGFTAFGLTVIPYLIMSLINLAGNIVTPNYDSLYLVHSEILDEAVNLHNAQIDGAVGKLVIKDKGITQIEVEDRLLNRLMTRSINGRIQEVDTKGLMYFPPTDLMQDGYYVAFSCPVFERVDEIRPTRVLEKELGKTWGGYFNYKNRAEIAIPWYSYFFFTAISLFLGSVSLAPIGYLSKFSKASSTHEQRVWISCWTIFGFVIGTFAGFWTSALEHRTYEGGGLSKGAKFFGKMSIATLFAAPGVGGFIMVGKMLREYGNCVTLF</sequence>
<protein>
    <submittedName>
        <fullName evidence="3">Uncharacterized protein</fullName>
    </submittedName>
</protein>
<keyword evidence="1" id="KW-0812">Transmembrane</keyword>